<reference evidence="6" key="2">
    <citation type="submission" date="2021-01" db="EMBL/GenBank/DDBJ databases">
        <authorList>
            <person name="Schikora-Tamarit M.A."/>
        </authorList>
    </citation>
    <scope>NUCLEOTIDE SEQUENCE</scope>
    <source>
        <strain evidence="6">CBS6075</strain>
    </source>
</reference>
<feature type="transmembrane region" description="Helical" evidence="5">
    <location>
        <begin position="207"/>
        <end position="225"/>
    </location>
</feature>
<feature type="transmembrane region" description="Helical" evidence="5">
    <location>
        <begin position="126"/>
        <end position="146"/>
    </location>
</feature>
<protein>
    <recommendedName>
        <fullName evidence="8">Nucleoporin POM33</fullName>
    </recommendedName>
</protein>
<feature type="transmembrane region" description="Helical" evidence="5">
    <location>
        <begin position="60"/>
        <end position="80"/>
    </location>
</feature>
<dbReference type="OrthoDB" id="5581259at2759"/>
<comment type="subcellular location">
    <subcellularLocation>
        <location evidence="1">Membrane</location>
        <topology evidence="1">Multi-pass membrane protein</topology>
    </subcellularLocation>
</comment>
<dbReference type="EMBL" id="JAEUBE010000183">
    <property type="protein sequence ID" value="KAH3667444.1"/>
    <property type="molecule type" value="Genomic_DNA"/>
</dbReference>
<gene>
    <name evidence="6" type="ORF">OGAPHI_003093</name>
</gene>
<keyword evidence="7" id="KW-1185">Reference proteome</keyword>
<comment type="caution">
    <text evidence="6">The sequence shown here is derived from an EMBL/GenBank/DDBJ whole genome shotgun (WGS) entry which is preliminary data.</text>
</comment>
<evidence type="ECO:0000256" key="3">
    <source>
        <dbReference type="ARBA" id="ARBA00022989"/>
    </source>
</evidence>
<dbReference type="GeneID" id="70235060"/>
<evidence type="ECO:0000313" key="7">
    <source>
        <dbReference type="Proteomes" id="UP000769157"/>
    </source>
</evidence>
<dbReference type="AlphaFoldDB" id="A0A9P8T6I9"/>
<name>A0A9P8T6I9_9ASCO</name>
<feature type="transmembrane region" description="Helical" evidence="5">
    <location>
        <begin position="27"/>
        <end position="48"/>
    </location>
</feature>
<proteinExistence type="predicted"/>
<dbReference type="PANTHER" id="PTHR12703">
    <property type="entry name" value="TRANSMEMBRANE PROTEIN 33"/>
    <property type="match status" value="1"/>
</dbReference>
<dbReference type="GO" id="GO:0016020">
    <property type="term" value="C:membrane"/>
    <property type="evidence" value="ECO:0007669"/>
    <property type="project" value="UniProtKB-SubCell"/>
</dbReference>
<accession>A0A9P8T6I9</accession>
<sequence length="282" mass="32160">MTDKVVVATPWRLAARQVAKLSTTAQFYWFLSHLLSLTFLVVHTAVATVRGPRSPTALRYYNYSITSTILTYAIVLRQTYKARPISFVFARPLSLLRDDNVQYFLLAVIFRVFSKKHGNSSTLYPFAVYAFFHCLGYINANILRYLPFLSKEQKSTYSTLIAQFVKTYGEQSSLVAAHTEVLLVTAYILPVAKMVLLLQIIRPNYLVQNVQVLFLLSVVVIFNKLRFDQSKYTRALVTQYDARINTMLAMPVIPPALQNAYFALRQSIIAQLSKINLPVQPK</sequence>
<dbReference type="GO" id="GO:0061024">
    <property type="term" value="P:membrane organization"/>
    <property type="evidence" value="ECO:0007669"/>
    <property type="project" value="TreeGrafter"/>
</dbReference>
<evidence type="ECO:0008006" key="8">
    <source>
        <dbReference type="Google" id="ProtNLM"/>
    </source>
</evidence>
<reference evidence="6" key="1">
    <citation type="journal article" date="2021" name="Open Biol.">
        <title>Shared evolutionary footprints suggest mitochondrial oxidative damage underlies multiple complex I losses in fungi.</title>
        <authorList>
            <person name="Schikora-Tamarit M.A."/>
            <person name="Marcet-Houben M."/>
            <person name="Nosek J."/>
            <person name="Gabaldon T."/>
        </authorList>
    </citation>
    <scope>NUCLEOTIDE SEQUENCE</scope>
    <source>
        <strain evidence="6">CBS6075</strain>
    </source>
</reference>
<dbReference type="RefSeq" id="XP_046062256.1">
    <property type="nucleotide sequence ID" value="XM_046204034.1"/>
</dbReference>
<dbReference type="Proteomes" id="UP000769157">
    <property type="component" value="Unassembled WGS sequence"/>
</dbReference>
<organism evidence="6 7">
    <name type="scientific">Ogataea philodendri</name>
    <dbReference type="NCBI Taxonomy" id="1378263"/>
    <lineage>
        <taxon>Eukaryota</taxon>
        <taxon>Fungi</taxon>
        <taxon>Dikarya</taxon>
        <taxon>Ascomycota</taxon>
        <taxon>Saccharomycotina</taxon>
        <taxon>Pichiomycetes</taxon>
        <taxon>Pichiales</taxon>
        <taxon>Pichiaceae</taxon>
        <taxon>Ogataea</taxon>
    </lineage>
</organism>
<keyword evidence="3 5" id="KW-1133">Transmembrane helix</keyword>
<evidence type="ECO:0000256" key="2">
    <source>
        <dbReference type="ARBA" id="ARBA00022692"/>
    </source>
</evidence>
<evidence type="ECO:0000256" key="4">
    <source>
        <dbReference type="ARBA" id="ARBA00023136"/>
    </source>
</evidence>
<evidence type="ECO:0000256" key="5">
    <source>
        <dbReference type="SAM" id="Phobius"/>
    </source>
</evidence>
<feature type="transmembrane region" description="Helical" evidence="5">
    <location>
        <begin position="181"/>
        <end position="201"/>
    </location>
</feature>
<dbReference type="InterPro" id="IPR051645">
    <property type="entry name" value="PER33/POM33_regulator"/>
</dbReference>
<evidence type="ECO:0000313" key="6">
    <source>
        <dbReference type="EMBL" id="KAH3667444.1"/>
    </source>
</evidence>
<dbReference type="PANTHER" id="PTHR12703:SF4">
    <property type="entry name" value="TRANSMEMBRANE PROTEIN 33"/>
    <property type="match status" value="1"/>
</dbReference>
<keyword evidence="4 5" id="KW-0472">Membrane</keyword>
<dbReference type="GO" id="GO:0005783">
    <property type="term" value="C:endoplasmic reticulum"/>
    <property type="evidence" value="ECO:0007669"/>
    <property type="project" value="TreeGrafter"/>
</dbReference>
<dbReference type="GO" id="GO:0071786">
    <property type="term" value="P:endoplasmic reticulum tubular network organization"/>
    <property type="evidence" value="ECO:0007669"/>
    <property type="project" value="TreeGrafter"/>
</dbReference>
<keyword evidence="2 5" id="KW-0812">Transmembrane</keyword>
<evidence type="ECO:0000256" key="1">
    <source>
        <dbReference type="ARBA" id="ARBA00004141"/>
    </source>
</evidence>